<dbReference type="GO" id="GO:0043952">
    <property type="term" value="P:protein transport by the Sec complex"/>
    <property type="evidence" value="ECO:0007669"/>
    <property type="project" value="UniProtKB-UniRule"/>
</dbReference>
<evidence type="ECO:0000313" key="13">
    <source>
        <dbReference type="Proteomes" id="UP000318296"/>
    </source>
</evidence>
<evidence type="ECO:0000256" key="6">
    <source>
        <dbReference type="ARBA" id="ARBA00022927"/>
    </source>
</evidence>
<evidence type="ECO:0000256" key="4">
    <source>
        <dbReference type="ARBA" id="ARBA00022519"/>
    </source>
</evidence>
<feature type="transmembrane region" description="Helical" evidence="10">
    <location>
        <begin position="158"/>
        <end position="180"/>
    </location>
</feature>
<dbReference type="AlphaFoldDB" id="A0A554LDL5"/>
<feature type="transmembrane region" description="Helical" evidence="10">
    <location>
        <begin position="246"/>
        <end position="264"/>
    </location>
</feature>
<dbReference type="Pfam" id="PF07549">
    <property type="entry name" value="Sec_GG"/>
    <property type="match status" value="1"/>
</dbReference>
<dbReference type="HAMAP" id="MF_01464_B">
    <property type="entry name" value="SecF_B"/>
    <property type="match status" value="1"/>
</dbReference>
<dbReference type="EMBL" id="VMGH01000062">
    <property type="protein sequence ID" value="TSC90739.1"/>
    <property type="molecule type" value="Genomic_DNA"/>
</dbReference>
<evidence type="ECO:0000256" key="10">
    <source>
        <dbReference type="HAMAP-Rule" id="MF_01464"/>
    </source>
</evidence>
<dbReference type="Gene3D" id="1.20.1640.10">
    <property type="entry name" value="Multidrug efflux transporter AcrB transmembrane domain"/>
    <property type="match status" value="1"/>
</dbReference>
<dbReference type="GO" id="GO:0015450">
    <property type="term" value="F:protein-transporting ATPase activity"/>
    <property type="evidence" value="ECO:0007669"/>
    <property type="project" value="InterPro"/>
</dbReference>
<keyword evidence="4" id="KW-0997">Cell inner membrane</keyword>
<evidence type="ECO:0000256" key="5">
    <source>
        <dbReference type="ARBA" id="ARBA00022692"/>
    </source>
</evidence>
<dbReference type="InterPro" id="IPR005665">
    <property type="entry name" value="SecF_bac"/>
</dbReference>
<keyword evidence="7 10" id="KW-1133">Transmembrane helix</keyword>
<evidence type="ECO:0000259" key="11">
    <source>
        <dbReference type="PROSITE" id="PS50156"/>
    </source>
</evidence>
<dbReference type="SUPFAM" id="SSF82866">
    <property type="entry name" value="Multidrug efflux transporter AcrB transmembrane domain"/>
    <property type="match status" value="1"/>
</dbReference>
<protein>
    <recommendedName>
        <fullName evidence="10">Protein-export membrane protein SecF</fullName>
    </recommendedName>
</protein>
<dbReference type="InterPro" id="IPR022646">
    <property type="entry name" value="SecD/SecF_CS"/>
</dbReference>
<evidence type="ECO:0000256" key="8">
    <source>
        <dbReference type="ARBA" id="ARBA00023010"/>
    </source>
</evidence>
<comment type="similarity">
    <text evidence="10">Belongs to the SecD/SecF family. SecF subfamily.</text>
</comment>
<dbReference type="PRINTS" id="PR01755">
    <property type="entry name" value="SECFTRNLCASE"/>
</dbReference>
<evidence type="ECO:0000256" key="3">
    <source>
        <dbReference type="ARBA" id="ARBA00022475"/>
    </source>
</evidence>
<dbReference type="PANTHER" id="PTHR30081:SF8">
    <property type="entry name" value="PROTEIN TRANSLOCASE SUBUNIT SECF"/>
    <property type="match status" value="1"/>
</dbReference>
<name>A0A554LDL5_9BACT</name>
<evidence type="ECO:0000256" key="1">
    <source>
        <dbReference type="ARBA" id="ARBA00004651"/>
    </source>
</evidence>
<keyword evidence="6 10" id="KW-0653">Protein transport</keyword>
<dbReference type="NCBIfam" id="TIGR00966">
    <property type="entry name" value="transloc_SecF"/>
    <property type="match status" value="1"/>
</dbReference>
<keyword evidence="2 10" id="KW-0813">Transport</keyword>
<dbReference type="Proteomes" id="UP000318296">
    <property type="component" value="Unassembled WGS sequence"/>
</dbReference>
<keyword evidence="3 10" id="KW-1003">Cell membrane</keyword>
<gene>
    <name evidence="10" type="primary">secF</name>
    <name evidence="12" type="ORF">CEN92_400</name>
</gene>
<feature type="transmembrane region" description="Helical" evidence="10">
    <location>
        <begin position="9"/>
        <end position="30"/>
    </location>
</feature>
<dbReference type="Pfam" id="PF02355">
    <property type="entry name" value="SecD_SecF_C"/>
    <property type="match status" value="1"/>
</dbReference>
<accession>A0A554LDL5</accession>
<dbReference type="InterPro" id="IPR048634">
    <property type="entry name" value="SecD_SecF_C"/>
</dbReference>
<dbReference type="GO" id="GO:0005886">
    <property type="term" value="C:plasma membrane"/>
    <property type="evidence" value="ECO:0007669"/>
    <property type="project" value="UniProtKB-SubCell"/>
</dbReference>
<dbReference type="PANTHER" id="PTHR30081">
    <property type="entry name" value="PROTEIN-EXPORT MEMBRANE PROTEIN SEC"/>
    <property type="match status" value="1"/>
</dbReference>
<feature type="transmembrane region" description="Helical" evidence="10">
    <location>
        <begin position="270"/>
        <end position="294"/>
    </location>
</feature>
<dbReference type="InterPro" id="IPR022645">
    <property type="entry name" value="SecD/SecF_bac"/>
</dbReference>
<evidence type="ECO:0000256" key="7">
    <source>
        <dbReference type="ARBA" id="ARBA00022989"/>
    </source>
</evidence>
<proteinExistence type="inferred from homology"/>
<feature type="transmembrane region" description="Helical" evidence="10">
    <location>
        <begin position="192"/>
        <end position="212"/>
    </location>
</feature>
<evidence type="ECO:0000256" key="2">
    <source>
        <dbReference type="ARBA" id="ARBA00022448"/>
    </source>
</evidence>
<dbReference type="GO" id="GO:0006605">
    <property type="term" value="P:protein targeting"/>
    <property type="evidence" value="ECO:0007669"/>
    <property type="project" value="UniProtKB-UniRule"/>
</dbReference>
<dbReference type="InterPro" id="IPR000731">
    <property type="entry name" value="SSD"/>
</dbReference>
<dbReference type="GO" id="GO:0065002">
    <property type="term" value="P:intracellular protein transmembrane transport"/>
    <property type="evidence" value="ECO:0007669"/>
    <property type="project" value="UniProtKB-UniRule"/>
</dbReference>
<dbReference type="InterPro" id="IPR022813">
    <property type="entry name" value="SecD/SecF_arch_bac"/>
</dbReference>
<feature type="domain" description="SSD" evidence="11">
    <location>
        <begin position="127"/>
        <end position="295"/>
    </location>
</feature>
<comment type="caution">
    <text evidence="12">The sequence shown here is derived from an EMBL/GenBank/DDBJ whole genome shotgun (WGS) entry which is preliminary data.</text>
</comment>
<evidence type="ECO:0000313" key="12">
    <source>
        <dbReference type="EMBL" id="TSC90739.1"/>
    </source>
</evidence>
<evidence type="ECO:0000256" key="9">
    <source>
        <dbReference type="ARBA" id="ARBA00023136"/>
    </source>
</evidence>
<feature type="transmembrane region" description="Helical" evidence="10">
    <location>
        <begin position="127"/>
        <end position="146"/>
    </location>
</feature>
<comment type="function">
    <text evidence="10">Part of the Sec protein translocase complex. Interacts with the SecYEG preprotein conducting channel. SecDF uses the proton motive force (PMF) to complete protein translocation after the ATP-dependent function of SecA.</text>
</comment>
<sequence>MDIIGKRKIFYLISGAAIIFSIAAILIWGLNFGIDFQGGTLVELDFTPSGKEVDLNRVKESFAGDEAIKSLSVQKTGKNSVIIKAEGIDKNKFTDLSPKIKENAGDFIEARFETVGPTVSSDLKKKAFISVGAASLAIIIYLAIAFRKVPKPANSWRFGVTAVVALLHDLLFMVGLFAVLGHYFHNIVIDSLFITALLTVLGFSVHDTIVVFDRIRENLRRMPVSKNSSFSYLINESIKQTIVRSINTSLTVLIALSAVLIFGGESIFSFVLALIIGIVVGTYSSIFVASALLVDWTEWSIKKAE</sequence>
<keyword evidence="8 10" id="KW-0811">Translocation</keyword>
<organism evidence="12 13">
    <name type="scientific">Candidatus Berkelbacteria bacterium Licking1014_96</name>
    <dbReference type="NCBI Taxonomy" id="2017149"/>
    <lineage>
        <taxon>Bacteria</taxon>
        <taxon>Candidatus Berkelbacteria</taxon>
    </lineage>
</organism>
<dbReference type="PROSITE" id="PS50156">
    <property type="entry name" value="SSD"/>
    <property type="match status" value="1"/>
</dbReference>
<reference evidence="12 13" key="1">
    <citation type="submission" date="2017-07" db="EMBL/GenBank/DDBJ databases">
        <title>Mechanisms for carbon and nitrogen cycling indicate functional differentiation within the Candidate Phyla Radiation.</title>
        <authorList>
            <person name="Danczak R.E."/>
            <person name="Johnston M.D."/>
            <person name="Kenah C."/>
            <person name="Slattery M."/>
            <person name="Wrighton K.C."/>
            <person name="Wilkins M.J."/>
        </authorList>
    </citation>
    <scope>NUCLEOTIDE SEQUENCE [LARGE SCALE GENOMIC DNA]</scope>
    <source>
        <strain evidence="12">Licking1014_96</strain>
    </source>
</reference>
<comment type="subcellular location">
    <subcellularLocation>
        <location evidence="1 10">Cell membrane</location>
        <topology evidence="1 10">Multi-pass membrane protein</topology>
    </subcellularLocation>
</comment>
<keyword evidence="9 10" id="KW-0472">Membrane</keyword>
<keyword evidence="5 10" id="KW-0812">Transmembrane</keyword>
<comment type="subunit">
    <text evidence="10">Forms a complex with SecD. Part of the essential Sec protein translocation apparatus which comprises SecA, SecYEG and auxiliary proteins SecDF. Other proteins may also be involved.</text>
</comment>